<dbReference type="Pfam" id="PF17389">
    <property type="entry name" value="Bac_rhamnosid6H"/>
    <property type="match status" value="1"/>
</dbReference>
<dbReference type="AlphaFoldDB" id="A0A560J4R8"/>
<dbReference type="InterPro" id="IPR012341">
    <property type="entry name" value="6hp_glycosidase-like_sf"/>
</dbReference>
<sequence length="825" mass="90144">MRLPSITLARILALCLAAPTGPAAAQGAAVSAEGQGAAASASGWITHPDAAVRERPIVLDFRRTFDLAAVPAAFPVTVTADNRFNLYVNGVRVAMGPSTGDIAHWRMEALDLAPYLRPGRNVIAAEVWNFVKPPPVLPSNATDAQKRAAAGGELFSQTAPIFQQSVDTGFRLRGDGPAAAVGTDQAGWRVAVDGGRSAVNGYRQVRRWFYVAGSPEVIDAAKANWDWMAVAEPKGDWREAVPAPGAAARTLTIDRLPQQEYAPVPAGTVVRSDLDGGKAFPGHAVTVPANTHVKLLLRRDAMISAYPELAVSGGKDAVIKLTYAEALYDDQFKKADRDLVDDRKAVGIWDTFTADGGRRVFQPLWWRTWRYLDIDVVTQGEPLTLDGLRVFETGYPFQQIGSFKSSDPVLDHIWQVGWRTARVDAHETYMDTAFWEQNQYVGDTRLQALISYAVGGDPRLAEQAIDAFAQSDVDDGLVEGAYPVRNSNAIAPFSLLWVGMLHDWWMQQPDTGPVVRHLDRMRKVLHWFERYQAPSGLLTKNPQWNFIDWAGQPATDRTKFPSYGKDGESCLMSVSWLGALRQGAALEKALGDPAQAAADTARADAVRAALRARCWQAGRGLYADNPDGDVFSQHTNTLAVLYDVATPEEAPAILRRITKAGGGIDAPDGMYVSSYYFAWYLAQAFVHAGLADDYHALLQTWRDLLALHYTTWPEERGNTRSDTHAWSAHPTADLLDIVAGIQPGAPGYAAVRIQPALGALTQLDATAATPHGAVTIRYRVVGAKMVADIRRPKDLPGEFVWQGRTYPLDAVETHLSVPAPRREER</sequence>
<dbReference type="Proteomes" id="UP000320516">
    <property type="component" value="Unassembled WGS sequence"/>
</dbReference>
<dbReference type="SUPFAM" id="SSF49785">
    <property type="entry name" value="Galactose-binding domain-like"/>
    <property type="match status" value="1"/>
</dbReference>
<feature type="chain" id="PRO_5021835128" evidence="1">
    <location>
        <begin position="26"/>
        <end position="825"/>
    </location>
</feature>
<name>A0A560J4R8_9PROT</name>
<gene>
    <name evidence="4" type="ORF">FBZ87_11670</name>
</gene>
<feature type="signal peptide" evidence="1">
    <location>
        <begin position="1"/>
        <end position="25"/>
    </location>
</feature>
<dbReference type="InterPro" id="IPR035398">
    <property type="entry name" value="Bac_rhamnosid_C"/>
</dbReference>
<dbReference type="GO" id="GO:0005975">
    <property type="term" value="P:carbohydrate metabolic process"/>
    <property type="evidence" value="ECO:0007669"/>
    <property type="project" value="InterPro"/>
</dbReference>
<dbReference type="PANTHER" id="PTHR34987">
    <property type="entry name" value="C, PUTATIVE (AFU_ORTHOLOGUE AFUA_3G02880)-RELATED"/>
    <property type="match status" value="1"/>
</dbReference>
<dbReference type="InterPro" id="IPR008979">
    <property type="entry name" value="Galactose-bd-like_sf"/>
</dbReference>
<dbReference type="RefSeq" id="WP_145613693.1">
    <property type="nucleotide sequence ID" value="NZ_VITV01000016.1"/>
</dbReference>
<comment type="caution">
    <text evidence="4">The sequence shown here is derived from an EMBL/GenBank/DDBJ whole genome shotgun (WGS) entry which is preliminary data.</text>
</comment>
<dbReference type="SUPFAM" id="SSF48208">
    <property type="entry name" value="Six-hairpin glycosidases"/>
    <property type="match status" value="1"/>
</dbReference>
<evidence type="ECO:0000259" key="3">
    <source>
        <dbReference type="Pfam" id="PF17390"/>
    </source>
</evidence>
<dbReference type="Pfam" id="PF17390">
    <property type="entry name" value="Bac_rhamnosid_C"/>
    <property type="match status" value="1"/>
</dbReference>
<dbReference type="InterPro" id="IPR035396">
    <property type="entry name" value="Bac_rhamnosid6H"/>
</dbReference>
<protein>
    <submittedName>
        <fullName evidence="4">Alpha-L-rhamnosidase-like protein</fullName>
    </submittedName>
</protein>
<dbReference type="PANTHER" id="PTHR34987:SF2">
    <property type="entry name" value="B, PUTATIVE (AFU_ORTHOLOGUE AFUA_7G05040)-RELATED"/>
    <property type="match status" value="1"/>
</dbReference>
<evidence type="ECO:0000259" key="2">
    <source>
        <dbReference type="Pfam" id="PF17389"/>
    </source>
</evidence>
<evidence type="ECO:0000313" key="5">
    <source>
        <dbReference type="Proteomes" id="UP000320516"/>
    </source>
</evidence>
<feature type="domain" description="Alpha-L-rhamnosidase six-hairpin glycosidase" evidence="2">
    <location>
        <begin position="399"/>
        <end position="653"/>
    </location>
</feature>
<evidence type="ECO:0000313" key="4">
    <source>
        <dbReference type="EMBL" id="TWB66106.1"/>
    </source>
</evidence>
<keyword evidence="1" id="KW-0732">Signal</keyword>
<feature type="domain" description="Alpha-L-rhamnosidase C-terminal" evidence="3">
    <location>
        <begin position="740"/>
        <end position="793"/>
    </location>
</feature>
<evidence type="ECO:0000256" key="1">
    <source>
        <dbReference type="SAM" id="SignalP"/>
    </source>
</evidence>
<dbReference type="Gene3D" id="1.50.10.10">
    <property type="match status" value="1"/>
</dbReference>
<accession>A0A560J4R8</accession>
<dbReference type="InterPro" id="IPR008928">
    <property type="entry name" value="6-hairpin_glycosidase_sf"/>
</dbReference>
<organism evidence="4 5">
    <name type="scientific">Nitrospirillum amazonense</name>
    <dbReference type="NCBI Taxonomy" id="28077"/>
    <lineage>
        <taxon>Bacteria</taxon>
        <taxon>Pseudomonadati</taxon>
        <taxon>Pseudomonadota</taxon>
        <taxon>Alphaproteobacteria</taxon>
        <taxon>Rhodospirillales</taxon>
        <taxon>Azospirillaceae</taxon>
        <taxon>Nitrospirillum</taxon>
    </lineage>
</organism>
<reference evidence="4 5" key="1">
    <citation type="submission" date="2019-06" db="EMBL/GenBank/DDBJ databases">
        <title>Genomic Encyclopedia of Type Strains, Phase IV (KMG-V): Genome sequencing to study the core and pangenomes of soil and plant-associated prokaryotes.</title>
        <authorList>
            <person name="Whitman W."/>
        </authorList>
    </citation>
    <scope>NUCLEOTIDE SEQUENCE [LARGE SCALE GENOMIC DNA]</scope>
    <source>
        <strain evidence="4 5">BR 12005</strain>
    </source>
</reference>
<dbReference type="Gene3D" id="2.60.120.260">
    <property type="entry name" value="Galactose-binding domain-like"/>
    <property type="match status" value="1"/>
</dbReference>
<proteinExistence type="predicted"/>
<dbReference type="Gene3D" id="2.60.420.10">
    <property type="entry name" value="Maltose phosphorylase, domain 3"/>
    <property type="match status" value="1"/>
</dbReference>
<dbReference type="EMBL" id="VITV01000016">
    <property type="protein sequence ID" value="TWB66106.1"/>
    <property type="molecule type" value="Genomic_DNA"/>
</dbReference>